<dbReference type="InterPro" id="IPR013187">
    <property type="entry name" value="F-box-assoc_dom_typ3"/>
</dbReference>
<dbReference type="PANTHER" id="PTHR31111">
    <property type="entry name" value="BNAA05G37150D PROTEIN-RELATED"/>
    <property type="match status" value="1"/>
</dbReference>
<keyword evidence="3" id="KW-1185">Reference proteome</keyword>
<dbReference type="AlphaFoldDB" id="A0A9J5ZTB3"/>
<dbReference type="PANTHER" id="PTHR31111:SF27">
    <property type="entry name" value="F-BOX DOMAIN-CONTAINING PROTEIN"/>
    <property type="match status" value="1"/>
</dbReference>
<dbReference type="Proteomes" id="UP000824120">
    <property type="component" value="Chromosome 3"/>
</dbReference>
<dbReference type="NCBIfam" id="TIGR01640">
    <property type="entry name" value="F_box_assoc_1"/>
    <property type="match status" value="1"/>
</dbReference>
<gene>
    <name evidence="2" type="ORF">H5410_015265</name>
</gene>
<evidence type="ECO:0000313" key="2">
    <source>
        <dbReference type="EMBL" id="KAG5615441.1"/>
    </source>
</evidence>
<name>A0A9J5ZTB3_SOLCO</name>
<protein>
    <recommendedName>
        <fullName evidence="1">F-box associated beta-propeller type 3 domain-containing protein</fullName>
    </recommendedName>
</protein>
<reference evidence="2 3" key="1">
    <citation type="submission" date="2020-09" db="EMBL/GenBank/DDBJ databases">
        <title>De no assembly of potato wild relative species, Solanum commersonii.</title>
        <authorList>
            <person name="Cho K."/>
        </authorList>
    </citation>
    <scope>NUCLEOTIDE SEQUENCE [LARGE SCALE GENOMIC DNA]</scope>
    <source>
        <strain evidence="2">LZ3.2</strain>
        <tissue evidence="2">Leaf</tissue>
    </source>
</reference>
<dbReference type="InterPro" id="IPR017451">
    <property type="entry name" value="F-box-assoc_interact_dom"/>
</dbReference>
<dbReference type="EMBL" id="JACXVP010000003">
    <property type="protein sequence ID" value="KAG5615441.1"/>
    <property type="molecule type" value="Genomic_DNA"/>
</dbReference>
<organism evidence="2 3">
    <name type="scientific">Solanum commersonii</name>
    <name type="common">Commerson's wild potato</name>
    <name type="synonym">Commerson's nightshade</name>
    <dbReference type="NCBI Taxonomy" id="4109"/>
    <lineage>
        <taxon>Eukaryota</taxon>
        <taxon>Viridiplantae</taxon>
        <taxon>Streptophyta</taxon>
        <taxon>Embryophyta</taxon>
        <taxon>Tracheophyta</taxon>
        <taxon>Spermatophyta</taxon>
        <taxon>Magnoliopsida</taxon>
        <taxon>eudicotyledons</taxon>
        <taxon>Gunneridae</taxon>
        <taxon>Pentapetalae</taxon>
        <taxon>asterids</taxon>
        <taxon>lamiids</taxon>
        <taxon>Solanales</taxon>
        <taxon>Solanaceae</taxon>
        <taxon>Solanoideae</taxon>
        <taxon>Solaneae</taxon>
        <taxon>Solanum</taxon>
    </lineage>
</organism>
<proteinExistence type="predicted"/>
<feature type="domain" description="F-box associated beta-propeller type 3" evidence="1">
    <location>
        <begin position="4"/>
        <end position="118"/>
    </location>
</feature>
<accession>A0A9J5ZTB3</accession>
<comment type="caution">
    <text evidence="2">The sequence shown here is derived from an EMBL/GenBank/DDBJ whole genome shotgun (WGS) entry which is preliminary data.</text>
</comment>
<evidence type="ECO:0000259" key="1">
    <source>
        <dbReference type="Pfam" id="PF08268"/>
    </source>
</evidence>
<evidence type="ECO:0000313" key="3">
    <source>
        <dbReference type="Proteomes" id="UP000824120"/>
    </source>
</evidence>
<dbReference type="Pfam" id="PF08268">
    <property type="entry name" value="FBA_3"/>
    <property type="match status" value="1"/>
</dbReference>
<dbReference type="OrthoDB" id="687122at2759"/>
<sequence>MDRVLTVRTASVSTIRSLLEFSIQYKKMIKTCSIKGFIYMMDCSKNSIIAFNLRAENFRVIGLDNDICDKIFNYDLIEVKGKIALLDCCGSFTGKNDLWILENSEKEEWKSHGIHIPSQ</sequence>